<protein>
    <submittedName>
        <fullName evidence="2">Uncharacterized protein</fullName>
    </submittedName>
</protein>
<dbReference type="AlphaFoldDB" id="A0A5B7EXI9"/>
<reference evidence="2 3" key="1">
    <citation type="submission" date="2019-05" db="EMBL/GenBank/DDBJ databases">
        <title>Another draft genome of Portunus trituberculatus and its Hox gene families provides insights of decapod evolution.</title>
        <authorList>
            <person name="Jeong J.-H."/>
            <person name="Song I."/>
            <person name="Kim S."/>
            <person name="Choi T."/>
            <person name="Kim D."/>
            <person name="Ryu S."/>
            <person name="Kim W."/>
        </authorList>
    </citation>
    <scope>NUCLEOTIDE SEQUENCE [LARGE SCALE GENOMIC DNA]</scope>
    <source>
        <tissue evidence="2">Muscle</tissue>
    </source>
</reference>
<proteinExistence type="predicted"/>
<evidence type="ECO:0000256" key="1">
    <source>
        <dbReference type="SAM" id="MobiDB-lite"/>
    </source>
</evidence>
<gene>
    <name evidence="2" type="ORF">E2C01_031382</name>
</gene>
<accession>A0A5B7EXI9</accession>
<organism evidence="2 3">
    <name type="scientific">Portunus trituberculatus</name>
    <name type="common">Swimming crab</name>
    <name type="synonym">Neptunus trituberculatus</name>
    <dbReference type="NCBI Taxonomy" id="210409"/>
    <lineage>
        <taxon>Eukaryota</taxon>
        <taxon>Metazoa</taxon>
        <taxon>Ecdysozoa</taxon>
        <taxon>Arthropoda</taxon>
        <taxon>Crustacea</taxon>
        <taxon>Multicrustacea</taxon>
        <taxon>Malacostraca</taxon>
        <taxon>Eumalacostraca</taxon>
        <taxon>Eucarida</taxon>
        <taxon>Decapoda</taxon>
        <taxon>Pleocyemata</taxon>
        <taxon>Brachyura</taxon>
        <taxon>Eubrachyura</taxon>
        <taxon>Portunoidea</taxon>
        <taxon>Portunidae</taxon>
        <taxon>Portuninae</taxon>
        <taxon>Portunus</taxon>
    </lineage>
</organism>
<feature type="region of interest" description="Disordered" evidence="1">
    <location>
        <begin position="21"/>
        <end position="47"/>
    </location>
</feature>
<feature type="compositionally biased region" description="Low complexity" evidence="1">
    <location>
        <begin position="151"/>
        <end position="160"/>
    </location>
</feature>
<name>A0A5B7EXI9_PORTR</name>
<evidence type="ECO:0000313" key="3">
    <source>
        <dbReference type="Proteomes" id="UP000324222"/>
    </source>
</evidence>
<sequence length="181" mass="19732">MNAIKKTLVSTRAGGFVEAGHSEGGTLSARRQGQPLARQGWRAGRTSGQGDYYTGQLKTLHHIHHSGKNQRGQRDCSPLPFLPPPLPFSFPFPSPRHFLTPSPLANPSAYSPSCHPSLPQLTVRLSDRDTTTAGASLAKVRVYWRRERRSNTVSNSSTRNPIQLFQGRPGAGENPSVVLGK</sequence>
<evidence type="ECO:0000313" key="2">
    <source>
        <dbReference type="EMBL" id="MPC37887.1"/>
    </source>
</evidence>
<comment type="caution">
    <text evidence="2">The sequence shown here is derived from an EMBL/GenBank/DDBJ whole genome shotgun (WGS) entry which is preliminary data.</text>
</comment>
<feature type="region of interest" description="Disordered" evidence="1">
    <location>
        <begin position="147"/>
        <end position="181"/>
    </location>
</feature>
<keyword evidence="3" id="KW-1185">Reference proteome</keyword>
<dbReference type="EMBL" id="VSRR010003917">
    <property type="protein sequence ID" value="MPC37887.1"/>
    <property type="molecule type" value="Genomic_DNA"/>
</dbReference>
<dbReference type="Proteomes" id="UP000324222">
    <property type="component" value="Unassembled WGS sequence"/>
</dbReference>